<evidence type="ECO:0000313" key="2">
    <source>
        <dbReference type="EMBL" id="MFC3492279.1"/>
    </source>
</evidence>
<feature type="transmembrane region" description="Helical" evidence="1">
    <location>
        <begin position="12"/>
        <end position="32"/>
    </location>
</feature>
<accession>A0ABV7PUN0</accession>
<keyword evidence="1" id="KW-0812">Transmembrane</keyword>
<dbReference type="EMBL" id="JBHRWO010000007">
    <property type="protein sequence ID" value="MFC3492279.1"/>
    <property type="molecule type" value="Genomic_DNA"/>
</dbReference>
<feature type="transmembrane region" description="Helical" evidence="1">
    <location>
        <begin position="214"/>
        <end position="233"/>
    </location>
</feature>
<proteinExistence type="predicted"/>
<keyword evidence="1" id="KW-0472">Membrane</keyword>
<dbReference type="Proteomes" id="UP001595712">
    <property type="component" value="Unassembled WGS sequence"/>
</dbReference>
<dbReference type="RefSeq" id="WP_387972611.1">
    <property type="nucleotide sequence ID" value="NZ_JBHRWO010000007.1"/>
</dbReference>
<sequence length="324" mass="32853">MTTWGERVAAPILAATAAAWWGYALVVLQPRLEAELAGLASVGNNAYWAREARWSMILLVLVAVVWSCRGDRVRSAIGTAGALAWIGVDTWLDRIDLAAPTWQVTVPAGVAAAACIAAAIGRPHHDRTVLVPAASVAASSAAFVGAIQSPTDTEPGLLWSGYLGAGLSIALTLGCAASAAPGRPGQRAVAAAALVVCAALVFLMWRSFPGEPAAGWAAPPLAIILLWTVLIRVWTPPGGLLGHALALPAVAVATLIAGCLLVPLVILNLGAPFTALAGNPPVNGADSDTLNSALSVLVGLAAGTSFNLLASRSPRTPAGAFEPA</sequence>
<gene>
    <name evidence="2" type="ORF">ACFO8M_07265</name>
</gene>
<feature type="transmembrane region" description="Helical" evidence="1">
    <location>
        <begin position="188"/>
        <end position="208"/>
    </location>
</feature>
<keyword evidence="3" id="KW-1185">Reference proteome</keyword>
<feature type="transmembrane region" description="Helical" evidence="1">
    <location>
        <begin position="104"/>
        <end position="121"/>
    </location>
</feature>
<feature type="transmembrane region" description="Helical" evidence="1">
    <location>
        <begin position="128"/>
        <end position="147"/>
    </location>
</feature>
<reference evidence="3" key="1">
    <citation type="journal article" date="2019" name="Int. J. Syst. Evol. Microbiol.">
        <title>The Global Catalogue of Microorganisms (GCM) 10K type strain sequencing project: providing services to taxonomists for standard genome sequencing and annotation.</title>
        <authorList>
            <consortium name="The Broad Institute Genomics Platform"/>
            <consortium name="The Broad Institute Genome Sequencing Center for Infectious Disease"/>
            <person name="Wu L."/>
            <person name="Ma J."/>
        </authorList>
    </citation>
    <scope>NUCLEOTIDE SEQUENCE [LARGE SCALE GENOMIC DNA]</scope>
    <source>
        <strain evidence="3">CGMCC 4.7396</strain>
    </source>
</reference>
<comment type="caution">
    <text evidence="2">The sequence shown here is derived from an EMBL/GenBank/DDBJ whole genome shotgun (WGS) entry which is preliminary data.</text>
</comment>
<feature type="transmembrane region" description="Helical" evidence="1">
    <location>
        <begin position="290"/>
        <end position="310"/>
    </location>
</feature>
<feature type="transmembrane region" description="Helical" evidence="1">
    <location>
        <begin position="159"/>
        <end position="181"/>
    </location>
</feature>
<protein>
    <submittedName>
        <fullName evidence="2">Uncharacterized protein</fullName>
    </submittedName>
</protein>
<organism evidence="2 3">
    <name type="scientific">Glycomyces rhizosphaerae</name>
    <dbReference type="NCBI Taxonomy" id="2054422"/>
    <lineage>
        <taxon>Bacteria</taxon>
        <taxon>Bacillati</taxon>
        <taxon>Actinomycetota</taxon>
        <taxon>Actinomycetes</taxon>
        <taxon>Glycomycetales</taxon>
        <taxon>Glycomycetaceae</taxon>
        <taxon>Glycomyces</taxon>
    </lineage>
</organism>
<evidence type="ECO:0000313" key="3">
    <source>
        <dbReference type="Proteomes" id="UP001595712"/>
    </source>
</evidence>
<keyword evidence="1" id="KW-1133">Transmembrane helix</keyword>
<name>A0ABV7PUN0_9ACTN</name>
<feature type="transmembrane region" description="Helical" evidence="1">
    <location>
        <begin position="245"/>
        <end position="270"/>
    </location>
</feature>
<evidence type="ECO:0000256" key="1">
    <source>
        <dbReference type="SAM" id="Phobius"/>
    </source>
</evidence>